<dbReference type="Proteomes" id="UP000639775">
    <property type="component" value="Unassembled WGS sequence"/>
</dbReference>
<gene>
    <name evidence="1" type="ORF">HAT86_06475</name>
</gene>
<evidence type="ECO:0000313" key="2">
    <source>
        <dbReference type="Proteomes" id="UP000639775"/>
    </source>
</evidence>
<dbReference type="AlphaFoldDB" id="A0A967BDW2"/>
<evidence type="ECO:0008006" key="3">
    <source>
        <dbReference type="Google" id="ProtNLM"/>
    </source>
</evidence>
<organism evidence="1 2">
    <name type="scientific">Roseovarius gahaiensis</name>
    <dbReference type="NCBI Taxonomy" id="2716691"/>
    <lineage>
        <taxon>Bacteria</taxon>
        <taxon>Pseudomonadati</taxon>
        <taxon>Pseudomonadota</taxon>
        <taxon>Alphaproteobacteria</taxon>
        <taxon>Rhodobacterales</taxon>
        <taxon>Roseobacteraceae</taxon>
        <taxon>Roseovarius</taxon>
    </lineage>
</organism>
<comment type="caution">
    <text evidence="1">The sequence shown here is derived from an EMBL/GenBank/DDBJ whole genome shotgun (WGS) entry which is preliminary data.</text>
</comment>
<keyword evidence="2" id="KW-1185">Reference proteome</keyword>
<accession>A0A967BDW2</accession>
<dbReference type="RefSeq" id="WP_167194654.1">
    <property type="nucleotide sequence ID" value="NZ_JAAORB010000008.1"/>
</dbReference>
<evidence type="ECO:0000313" key="1">
    <source>
        <dbReference type="EMBL" id="NHQ74111.1"/>
    </source>
</evidence>
<reference evidence="1" key="1">
    <citation type="submission" date="2020-03" db="EMBL/GenBank/DDBJ databases">
        <title>Roseovarius gahaiensis sp. nov., isolated from Gahai Saline Lake, China.</title>
        <authorList>
            <person name="Sun X."/>
        </authorList>
    </citation>
    <scope>NUCLEOTIDE SEQUENCE</scope>
    <source>
        <strain evidence="1">GH877</strain>
    </source>
</reference>
<sequence>MQFTSFLSATRDAARTVSASPKPRLGWSGALARLRRKPQHDLEAMTKRIILPSLPVSDEEMARATHQDLGQKLVRQEKWAELAARIEYADDCRLSTPGGEAASMLLAFGARSDVLAAAEDAIHDGTIPDPAGVEAFEEMLGDHYGNPACALVVALTHFDIGWAWQTAIGTGHVADTAESKLRIAAHFRRANDIMAPFDPVDLDAPSVAAAQCALLAAHPQARHKLANAYEQLIDLDPDSPAYMRALGRHLLPAHFGDYEQLELEARRTAARTAEFWGAGAYAWVYLDALTHDEGALHTVDTGFFIDGLRDILARKRDQHVTNMLAAFCAIAMAPDPARDRDRDRPARLSASADQARKKLHDCTDWILSNHLQELHPLIWSQALLPARLTPALPSRRALITKGRQAALRAIALRFADDIADGSSIAFSSSGMYRLPAL</sequence>
<protein>
    <recommendedName>
        <fullName evidence="3">DUF4034 domain-containing protein</fullName>
    </recommendedName>
</protein>
<proteinExistence type="predicted"/>
<dbReference type="EMBL" id="JAAORB010000008">
    <property type="protein sequence ID" value="NHQ74111.1"/>
    <property type="molecule type" value="Genomic_DNA"/>
</dbReference>
<name>A0A967BDW2_9RHOB</name>